<gene>
    <name evidence="5" type="ORF">KL859_00640</name>
</gene>
<evidence type="ECO:0000256" key="1">
    <source>
        <dbReference type="SAM" id="MobiDB-lite"/>
    </source>
</evidence>
<dbReference type="InterPro" id="IPR052336">
    <property type="entry name" value="MlaD_Phospholipid_Transporter"/>
</dbReference>
<dbReference type="EMBL" id="JAHBOM010000001">
    <property type="protein sequence ID" value="MBU8821383.1"/>
    <property type="molecule type" value="Genomic_DNA"/>
</dbReference>
<feature type="domain" description="Mce/MlaD" evidence="3">
    <location>
        <begin position="67"/>
        <end position="144"/>
    </location>
</feature>
<name>A0ABS6HFE9_MYCGD</name>
<feature type="region of interest" description="Disordered" evidence="1">
    <location>
        <begin position="1"/>
        <end position="25"/>
    </location>
</feature>
<dbReference type="PANTHER" id="PTHR33371">
    <property type="entry name" value="INTERMEMBRANE PHOSPHOLIPID TRANSPORT SYSTEM BINDING PROTEIN MLAD-RELATED"/>
    <property type="match status" value="1"/>
</dbReference>
<keyword evidence="2" id="KW-0472">Membrane</keyword>
<keyword evidence="2" id="KW-0812">Transmembrane</keyword>
<dbReference type="Pfam" id="PF02470">
    <property type="entry name" value="MlaD"/>
    <property type="match status" value="1"/>
</dbReference>
<dbReference type="Pfam" id="PF11887">
    <property type="entry name" value="Mce4_CUP1"/>
    <property type="match status" value="1"/>
</dbReference>
<reference evidence="5 6" key="1">
    <citation type="submission" date="2021-05" db="EMBL/GenBank/DDBJ databases">
        <title>Draft Genome Sequences of Clinical Respiratory Isolates of Mycobacterium goodii Recovered in Ireland.</title>
        <authorList>
            <person name="Flanagan P.R."/>
            <person name="Mok S."/>
            <person name="Roycroft E."/>
            <person name="Rogers T.R."/>
            <person name="Fitzgibbon M."/>
        </authorList>
    </citation>
    <scope>NUCLEOTIDE SEQUENCE [LARGE SCALE GENOMIC DNA]</scope>
    <source>
        <strain evidence="5 6">14IE55</strain>
    </source>
</reference>
<feature type="transmembrane region" description="Helical" evidence="2">
    <location>
        <begin position="39"/>
        <end position="59"/>
    </location>
</feature>
<evidence type="ECO:0000313" key="5">
    <source>
        <dbReference type="EMBL" id="MBU8821383.1"/>
    </source>
</evidence>
<dbReference type="InterPro" id="IPR024516">
    <property type="entry name" value="Mce_C"/>
</dbReference>
<evidence type="ECO:0000259" key="3">
    <source>
        <dbReference type="Pfam" id="PF02470"/>
    </source>
</evidence>
<feature type="domain" description="Mammalian cell entry C-terminal" evidence="4">
    <location>
        <begin position="152"/>
        <end position="362"/>
    </location>
</feature>
<dbReference type="RefSeq" id="WP_214311516.1">
    <property type="nucleotide sequence ID" value="NZ_JAHBOJ010000004.1"/>
</dbReference>
<dbReference type="NCBIfam" id="TIGR00996">
    <property type="entry name" value="Mtu_fam_mce"/>
    <property type="match status" value="1"/>
</dbReference>
<evidence type="ECO:0000313" key="6">
    <source>
        <dbReference type="Proteomes" id="UP000696413"/>
    </source>
</evidence>
<dbReference type="InterPro" id="IPR005693">
    <property type="entry name" value="Mce"/>
</dbReference>
<sequence length="424" mass="44858">MTRNIGPGPAHRSETDTSAKPVAARPGRSFGASGYARPLAGLGTVVVVGLIIALAVTLFRGDFTKTEAVTVISDRAGLVMNPDAKVKMRGVQVGTVGSIETLPDGRAALHLEMNPEQLRLIPGNVTADIASSTVFGAKFVDLVAPDNPEGTMRPGQVLQGEHVTVEINTVFQQLTRVLDKIDPAKLNETLGAISAAFGGRGEKMGQTVGDFEALLEKLEPSLPSLNRDLESMAVVSGAYGDAAPDLLKTIENTNRISDSIVDEQHNLDAFLVSSIGLADVGNDVIGGNREALSTTLDLLVPTTDLLNEYAPGLNCALEGMVWVKNQPPQSDPGVLVNVAFTLGIERYRYPQNLPKVAAKGGPQCMGLPYIGFGQRSKYLVTDTNANPWQYGNQGILLNSDGLKQLLFGPLDGPPRNTAQIGMPG</sequence>
<evidence type="ECO:0000259" key="4">
    <source>
        <dbReference type="Pfam" id="PF11887"/>
    </source>
</evidence>
<comment type="caution">
    <text evidence="5">The sequence shown here is derived from an EMBL/GenBank/DDBJ whole genome shotgun (WGS) entry which is preliminary data.</text>
</comment>
<organism evidence="5 6">
    <name type="scientific">Mycolicibacterium goodii</name>
    <name type="common">Mycobacterium goodii</name>
    <dbReference type="NCBI Taxonomy" id="134601"/>
    <lineage>
        <taxon>Bacteria</taxon>
        <taxon>Bacillati</taxon>
        <taxon>Actinomycetota</taxon>
        <taxon>Actinomycetes</taxon>
        <taxon>Mycobacteriales</taxon>
        <taxon>Mycobacteriaceae</taxon>
        <taxon>Mycolicibacterium</taxon>
    </lineage>
</organism>
<proteinExistence type="predicted"/>
<dbReference type="InterPro" id="IPR003399">
    <property type="entry name" value="Mce/MlaD"/>
</dbReference>
<keyword evidence="2" id="KW-1133">Transmembrane helix</keyword>
<dbReference type="PANTHER" id="PTHR33371:SF19">
    <property type="entry name" value="MCE-FAMILY PROTEIN MCE4A"/>
    <property type="match status" value="1"/>
</dbReference>
<dbReference type="Proteomes" id="UP000696413">
    <property type="component" value="Unassembled WGS sequence"/>
</dbReference>
<evidence type="ECO:0000256" key="2">
    <source>
        <dbReference type="SAM" id="Phobius"/>
    </source>
</evidence>
<keyword evidence="6" id="KW-1185">Reference proteome</keyword>
<accession>A0ABS6HFE9</accession>
<protein>
    <submittedName>
        <fullName evidence="5">MCE family protein</fullName>
    </submittedName>
</protein>